<feature type="active site" description="Nucleophile" evidence="8">
    <location>
        <position position="742"/>
    </location>
</feature>
<comment type="caution">
    <text evidence="8">Lacks conserved residue(s) required for the propagation of feature annotation.</text>
</comment>
<dbReference type="InterPro" id="IPR017907">
    <property type="entry name" value="Znf_RING_CS"/>
</dbReference>
<keyword evidence="3 8" id="KW-0378">Hydrolase</keyword>
<dbReference type="STRING" id="1149755.A0A2J6RCL8"/>
<dbReference type="OrthoDB" id="194358at2759"/>
<dbReference type="CDD" id="cd07199">
    <property type="entry name" value="Pat17_PNPLA8_PNPLA9_like"/>
    <property type="match status" value="1"/>
</dbReference>
<accession>A0A2J6RCL8</accession>
<feature type="short sequence motif" description="GXSXG" evidence="8">
    <location>
        <begin position="740"/>
        <end position="744"/>
    </location>
</feature>
<name>A0A2J6RCL8_HYAVF</name>
<keyword evidence="4" id="KW-0862">Zinc</keyword>
<dbReference type="Pfam" id="PF01734">
    <property type="entry name" value="Patatin"/>
    <property type="match status" value="1"/>
</dbReference>
<evidence type="ECO:0000259" key="11">
    <source>
        <dbReference type="PROSITE" id="PS51635"/>
    </source>
</evidence>
<proteinExistence type="predicted"/>
<evidence type="ECO:0008006" key="14">
    <source>
        <dbReference type="Google" id="ProtNLM"/>
    </source>
</evidence>
<evidence type="ECO:0000256" key="3">
    <source>
        <dbReference type="ARBA" id="ARBA00022801"/>
    </source>
</evidence>
<dbReference type="Proteomes" id="UP000235786">
    <property type="component" value="Unassembled WGS sequence"/>
</dbReference>
<dbReference type="EMBL" id="KZ613951">
    <property type="protein sequence ID" value="PMD36262.1"/>
    <property type="molecule type" value="Genomic_DNA"/>
</dbReference>
<dbReference type="Gene3D" id="3.40.1090.10">
    <property type="entry name" value="Cytosolic phospholipase A2 catalytic domain"/>
    <property type="match status" value="1"/>
</dbReference>
<dbReference type="GO" id="GO:0008270">
    <property type="term" value="F:zinc ion binding"/>
    <property type="evidence" value="ECO:0007669"/>
    <property type="project" value="UniProtKB-KW"/>
</dbReference>
<organism evidence="12 13">
    <name type="scientific">Hyaloscypha variabilis (strain UAMH 11265 / GT02V1 / F)</name>
    <name type="common">Meliniomyces variabilis</name>
    <dbReference type="NCBI Taxonomy" id="1149755"/>
    <lineage>
        <taxon>Eukaryota</taxon>
        <taxon>Fungi</taxon>
        <taxon>Dikarya</taxon>
        <taxon>Ascomycota</taxon>
        <taxon>Pezizomycotina</taxon>
        <taxon>Leotiomycetes</taxon>
        <taxon>Helotiales</taxon>
        <taxon>Hyaloscyphaceae</taxon>
        <taxon>Hyaloscypha</taxon>
        <taxon>Hyaloscypha variabilis</taxon>
    </lineage>
</organism>
<evidence type="ECO:0000256" key="6">
    <source>
        <dbReference type="ARBA" id="ARBA00023098"/>
    </source>
</evidence>
<evidence type="ECO:0000313" key="12">
    <source>
        <dbReference type="EMBL" id="PMD36262.1"/>
    </source>
</evidence>
<evidence type="ECO:0000256" key="1">
    <source>
        <dbReference type="ARBA" id="ARBA00022723"/>
    </source>
</evidence>
<dbReference type="GO" id="GO:0047499">
    <property type="term" value="F:calcium-independent phospholipase A2 activity"/>
    <property type="evidence" value="ECO:0007669"/>
    <property type="project" value="TreeGrafter"/>
</dbReference>
<dbReference type="InterPro" id="IPR001841">
    <property type="entry name" value="Znf_RING"/>
</dbReference>
<dbReference type="InterPro" id="IPR016035">
    <property type="entry name" value="Acyl_Trfase/lysoPLipase"/>
</dbReference>
<dbReference type="GO" id="GO:0046486">
    <property type="term" value="P:glycerolipid metabolic process"/>
    <property type="evidence" value="ECO:0007669"/>
    <property type="project" value="UniProtKB-ARBA"/>
</dbReference>
<evidence type="ECO:0000256" key="2">
    <source>
        <dbReference type="ARBA" id="ARBA00022771"/>
    </source>
</evidence>
<dbReference type="GO" id="GO:0016020">
    <property type="term" value="C:membrane"/>
    <property type="evidence" value="ECO:0007669"/>
    <property type="project" value="TreeGrafter"/>
</dbReference>
<dbReference type="PROSITE" id="PS51635">
    <property type="entry name" value="PNPLA"/>
    <property type="match status" value="1"/>
</dbReference>
<feature type="active site" description="Proton acceptor" evidence="8">
    <location>
        <position position="911"/>
    </location>
</feature>
<protein>
    <recommendedName>
        <fullName evidence="14">FabD/lysophospholipase-like protein</fullName>
    </recommendedName>
</protein>
<feature type="region of interest" description="Disordered" evidence="9">
    <location>
        <begin position="203"/>
        <end position="229"/>
    </location>
</feature>
<evidence type="ECO:0000256" key="4">
    <source>
        <dbReference type="ARBA" id="ARBA00022833"/>
    </source>
</evidence>
<keyword evidence="5 8" id="KW-0442">Lipid degradation</keyword>
<dbReference type="PROSITE" id="PS00518">
    <property type="entry name" value="ZF_RING_1"/>
    <property type="match status" value="1"/>
</dbReference>
<sequence>MVDPLSQLLVEAITHSEANPEKQKEMHQRDEGARWFNMRRDHNSGKPELYVYDRFIKLCDPSKSGNTATKRHYPSFVSFVGDTSVGKSTLVRAMLLMGLVNSSSFPSSENNSVAPRNDDVLGKLVKRMSEKGKEGPVTRSENINHLTDPTTLGVHLYLDQGTTVESDEATRPMSEAKYPILFSDCEGFGAGDAITNAERMDSDAPEIRGREFSGPRNRSPSRREQSALQLQVKPHCYSRGKEGVDLFYARFLYAISDVVVFITKEDQKIQSELVRVLEWASRAVHKSVNHPSRKTLIIVRHMASIHKPILYEVEELRKLYLYSDPDKLLWEDSPILKAFVEAYNNKPETVARYDLRITTNDRLYNALFHKITCCYIPNKVKVKGRPQELYKQYRALRAIIESSVRDGLTLRAESVMQYNVPALSHILTRAFAHFAASEDPFDFYLAARRDNPNPQTMQDHIANFLRHAFECSDDIKATNEMVIRVTSIALLIDTYHRFQEGTAPNPADIFEREFYDIWSRAVEIYRKEYEKCAFQFRDGPCTSRPWKIHQQHTSAKGHFEPGTFKHQREWNTTRKNEWIIDLRRTYSESYETIFKENPHTSHPTTIEDRLNSERNLSRKLYCEMWKKIKSNKTCLSCLQAVPDHVLRCGHSYCPRCVQELGRPSSASECAWEMHCWLCWEERGQHTHQIQLKPRCAGARILTLDGGGIRGIVELSVLHALQDAVGLDNFSIRNMFDLIVGTSTGGIISLALAMTNASITEMETFFRGVSEKTFSQTTAGVISRIGPLKKLTTYTLMILRLTESVFSSESLKEGLKSFFKDYHPLETSLFAPVLHSQPSSTRVAVTSAKDLGQTTCLITSYNHPLGNPTNNLEREEDSEKDIKIWEAALATSAAPFYLPPFEKKETNTQYVDGTVYANCPAEVAYGEMEKLWPDKGASLDYLVSLGTGDQKAKHGEAHTLVNMGFFVSIRAMFQRQLDSKSSWAKFEQQTAPLNARSRLYRLDPPLKGEHVELYEHKRLQEIRGLATEWTRTTAAANIQELADTLIANLFFFEPDDAEATNSPVSSSKFLSDPSCTVLAGSIRRRLSHESPQLEKLLGEMVEGFYHAETRSDSTADVGRVQNWTKIEHPLGPRPLLNCMVSEVQYQGHEVKRKFRLPFTFAVKKHNIMYQVLAMKLKRSEKKIAISGFPSTIDDLVRRSKVKWLQ</sequence>
<feature type="domain" description="PNPLA" evidence="11">
    <location>
        <begin position="701"/>
        <end position="924"/>
    </location>
</feature>
<feature type="compositionally biased region" description="Basic and acidic residues" evidence="9">
    <location>
        <begin position="203"/>
        <end position="213"/>
    </location>
</feature>
<dbReference type="SUPFAM" id="SSF52151">
    <property type="entry name" value="FabD/lysophospholipase-like"/>
    <property type="match status" value="1"/>
</dbReference>
<evidence type="ECO:0000256" key="5">
    <source>
        <dbReference type="ARBA" id="ARBA00022963"/>
    </source>
</evidence>
<evidence type="ECO:0000313" key="13">
    <source>
        <dbReference type="Proteomes" id="UP000235786"/>
    </source>
</evidence>
<keyword evidence="13" id="KW-1185">Reference proteome</keyword>
<dbReference type="InterPro" id="IPR002641">
    <property type="entry name" value="PNPLA_dom"/>
</dbReference>
<dbReference type="GO" id="GO:0016042">
    <property type="term" value="P:lipid catabolic process"/>
    <property type="evidence" value="ECO:0007669"/>
    <property type="project" value="UniProtKB-UniRule"/>
</dbReference>
<evidence type="ECO:0000256" key="8">
    <source>
        <dbReference type="PROSITE-ProRule" id="PRU01161"/>
    </source>
</evidence>
<feature type="short sequence motif" description="GXGXXG" evidence="8">
    <location>
        <begin position="705"/>
        <end position="710"/>
    </location>
</feature>
<evidence type="ECO:0000256" key="7">
    <source>
        <dbReference type="PROSITE-ProRule" id="PRU00175"/>
    </source>
</evidence>
<evidence type="ECO:0000259" key="10">
    <source>
        <dbReference type="PROSITE" id="PS50089"/>
    </source>
</evidence>
<dbReference type="GO" id="GO:0019369">
    <property type="term" value="P:arachidonate metabolic process"/>
    <property type="evidence" value="ECO:0007669"/>
    <property type="project" value="TreeGrafter"/>
</dbReference>
<dbReference type="PROSITE" id="PS50089">
    <property type="entry name" value="ZF_RING_2"/>
    <property type="match status" value="1"/>
</dbReference>
<keyword evidence="1" id="KW-0479">Metal-binding</keyword>
<reference evidence="12 13" key="1">
    <citation type="submission" date="2016-04" db="EMBL/GenBank/DDBJ databases">
        <title>A degradative enzymes factory behind the ericoid mycorrhizal symbiosis.</title>
        <authorList>
            <consortium name="DOE Joint Genome Institute"/>
            <person name="Martino E."/>
            <person name="Morin E."/>
            <person name="Grelet G."/>
            <person name="Kuo A."/>
            <person name="Kohler A."/>
            <person name="Daghino S."/>
            <person name="Barry K."/>
            <person name="Choi C."/>
            <person name="Cichocki N."/>
            <person name="Clum A."/>
            <person name="Copeland A."/>
            <person name="Hainaut M."/>
            <person name="Haridas S."/>
            <person name="Labutti K."/>
            <person name="Lindquist E."/>
            <person name="Lipzen A."/>
            <person name="Khouja H.-R."/>
            <person name="Murat C."/>
            <person name="Ohm R."/>
            <person name="Olson A."/>
            <person name="Spatafora J."/>
            <person name="Veneault-Fourrey C."/>
            <person name="Henrissat B."/>
            <person name="Grigoriev I."/>
            <person name="Martin F."/>
            <person name="Perotto S."/>
        </authorList>
    </citation>
    <scope>NUCLEOTIDE SEQUENCE [LARGE SCALE GENOMIC DNA]</scope>
    <source>
        <strain evidence="12 13">F</strain>
    </source>
</reference>
<feature type="domain" description="RING-type" evidence="10">
    <location>
        <begin position="634"/>
        <end position="669"/>
    </location>
</feature>
<gene>
    <name evidence="12" type="ORF">L207DRAFT_637399</name>
</gene>
<dbReference type="PANTHER" id="PTHR24185:SF1">
    <property type="entry name" value="CALCIUM-INDEPENDENT PHOSPHOLIPASE A2-GAMMA"/>
    <property type="match status" value="1"/>
</dbReference>
<keyword evidence="6 8" id="KW-0443">Lipid metabolism</keyword>
<dbReference type="AlphaFoldDB" id="A0A2J6RCL8"/>
<dbReference type="PANTHER" id="PTHR24185">
    <property type="entry name" value="CALCIUM-INDEPENDENT PHOSPHOLIPASE A2-GAMMA"/>
    <property type="match status" value="1"/>
</dbReference>
<keyword evidence="2 7" id="KW-0863">Zinc-finger</keyword>
<evidence type="ECO:0000256" key="9">
    <source>
        <dbReference type="SAM" id="MobiDB-lite"/>
    </source>
</evidence>